<reference evidence="1 2" key="1">
    <citation type="submission" date="2016-01" db="EMBL/GenBank/DDBJ databases">
        <authorList>
            <person name="Brown R."/>
        </authorList>
    </citation>
    <scope>NUCLEOTIDE SEQUENCE [LARGE SCALE GENOMIC DNA]</scope>
    <source>
        <strain evidence="1">Sporomusa sphaeroides DSM 2875</strain>
    </source>
</reference>
<keyword evidence="2" id="KW-1185">Reference proteome</keyword>
<dbReference type="RefSeq" id="WP_075757512.1">
    <property type="nucleotide sequence ID" value="NZ_CP146991.1"/>
</dbReference>
<sequence>MAVAKPKAIAKQYNSEEEHRYRQVLANFDEIFEQGRKEAAQSDGVSLDDYIKAARTRIKS</sequence>
<evidence type="ECO:0000313" key="1">
    <source>
        <dbReference type="EMBL" id="CVK20475.1"/>
    </source>
</evidence>
<gene>
    <name evidence="1" type="ORF">SSPH_03143</name>
</gene>
<comment type="caution">
    <text evidence="1">The sequence shown here is derived from an EMBL/GenBank/DDBJ whole genome shotgun (WGS) entry which is preliminary data.</text>
</comment>
<organism evidence="1 2">
    <name type="scientific">Sporomusa sphaeroides DSM 2875</name>
    <dbReference type="NCBI Taxonomy" id="1337886"/>
    <lineage>
        <taxon>Bacteria</taxon>
        <taxon>Bacillati</taxon>
        <taxon>Bacillota</taxon>
        <taxon>Negativicutes</taxon>
        <taxon>Selenomonadales</taxon>
        <taxon>Sporomusaceae</taxon>
        <taxon>Sporomusa</taxon>
    </lineage>
</organism>
<name>A0ABP2C8L1_9FIRM</name>
<accession>A0ABP2C8L1</accession>
<proteinExistence type="predicted"/>
<dbReference type="EMBL" id="FCOW01000019">
    <property type="protein sequence ID" value="CVK20475.1"/>
    <property type="molecule type" value="Genomic_DNA"/>
</dbReference>
<dbReference type="Proteomes" id="UP000245702">
    <property type="component" value="Unassembled WGS sequence"/>
</dbReference>
<protein>
    <submittedName>
        <fullName evidence="1">Uncharacterized protein</fullName>
    </submittedName>
</protein>
<evidence type="ECO:0000313" key="2">
    <source>
        <dbReference type="Proteomes" id="UP000245702"/>
    </source>
</evidence>